<dbReference type="EMBL" id="CP102845">
    <property type="protein sequence ID" value="UVF18703.1"/>
    <property type="molecule type" value="Genomic_DNA"/>
</dbReference>
<proteinExistence type="predicted"/>
<dbReference type="PROSITE" id="PS50110">
    <property type="entry name" value="RESPONSE_REGULATORY"/>
    <property type="match status" value="1"/>
</dbReference>
<dbReference type="RefSeq" id="WP_173948858.1">
    <property type="nucleotide sequence ID" value="NZ_CP102845.1"/>
</dbReference>
<gene>
    <name evidence="3" type="ORF">HPT29_019760</name>
</gene>
<feature type="domain" description="Response regulatory" evidence="2">
    <location>
        <begin position="10"/>
        <end position="121"/>
    </location>
</feature>
<name>A0ABY5RNV5_9HYPH</name>
<keyword evidence="4" id="KW-1185">Reference proteome</keyword>
<organism evidence="3 4">
    <name type="scientific">Microvirga terrae</name>
    <dbReference type="NCBI Taxonomy" id="2740529"/>
    <lineage>
        <taxon>Bacteria</taxon>
        <taxon>Pseudomonadati</taxon>
        <taxon>Pseudomonadota</taxon>
        <taxon>Alphaproteobacteria</taxon>
        <taxon>Hyphomicrobiales</taxon>
        <taxon>Methylobacteriaceae</taxon>
        <taxon>Microvirga</taxon>
    </lineage>
</organism>
<protein>
    <submittedName>
        <fullName evidence="3">Response regulator</fullName>
    </submittedName>
</protein>
<dbReference type="InterPro" id="IPR001789">
    <property type="entry name" value="Sig_transdc_resp-reg_receiver"/>
</dbReference>
<dbReference type="Proteomes" id="UP001017257">
    <property type="component" value="Chromosome"/>
</dbReference>
<comment type="caution">
    <text evidence="1">Lacks conserved residue(s) required for the propagation of feature annotation.</text>
</comment>
<accession>A0ABY5RNV5</accession>
<dbReference type="Gene3D" id="3.40.50.2300">
    <property type="match status" value="1"/>
</dbReference>
<evidence type="ECO:0000256" key="1">
    <source>
        <dbReference type="PROSITE-ProRule" id="PRU00169"/>
    </source>
</evidence>
<sequence length="137" mass="14797">MVSDSRSKAMVLVVDDDAIARELVTHLLRAGGYDVTAVPNGERALLILCQQGDEIDWLVSKVDLPGLVCGFILKDEYERLHPDRPALLITSLDPARMSSARAVFVPPAAPVRVLEALQVLTSPDTPRVVPFPSAKAA</sequence>
<evidence type="ECO:0000259" key="2">
    <source>
        <dbReference type="PROSITE" id="PS50110"/>
    </source>
</evidence>
<evidence type="ECO:0000313" key="4">
    <source>
        <dbReference type="Proteomes" id="UP001017257"/>
    </source>
</evidence>
<evidence type="ECO:0000313" key="3">
    <source>
        <dbReference type="EMBL" id="UVF18703.1"/>
    </source>
</evidence>
<dbReference type="InterPro" id="IPR011006">
    <property type="entry name" value="CheY-like_superfamily"/>
</dbReference>
<dbReference type="SUPFAM" id="SSF52172">
    <property type="entry name" value="CheY-like"/>
    <property type="match status" value="1"/>
</dbReference>
<dbReference type="Pfam" id="PF00072">
    <property type="entry name" value="Response_reg"/>
    <property type="match status" value="1"/>
</dbReference>
<reference evidence="3" key="1">
    <citation type="submission" date="2022-08" db="EMBL/GenBank/DDBJ databases">
        <title>Microvirga terrae sp. nov., isolated from soil.</title>
        <authorList>
            <person name="Kim K.H."/>
            <person name="Seo Y.L."/>
            <person name="Kim J.M."/>
            <person name="Lee J.K."/>
            <person name="Han D.M."/>
            <person name="Jeon C.O."/>
        </authorList>
    </citation>
    <scope>NUCLEOTIDE SEQUENCE</scope>
    <source>
        <strain evidence="3">R24</strain>
    </source>
</reference>